<organism evidence="2 3">
    <name type="scientific">Undibacter mobilis</name>
    <dbReference type="NCBI Taxonomy" id="2292256"/>
    <lineage>
        <taxon>Bacteria</taxon>
        <taxon>Pseudomonadati</taxon>
        <taxon>Pseudomonadota</taxon>
        <taxon>Alphaproteobacteria</taxon>
        <taxon>Hyphomicrobiales</taxon>
        <taxon>Nitrobacteraceae</taxon>
        <taxon>Undibacter</taxon>
    </lineage>
</organism>
<dbReference type="OrthoDB" id="7963325at2"/>
<dbReference type="InterPro" id="IPR018568">
    <property type="entry name" value="DUF2019"/>
</dbReference>
<feature type="domain" description="DUF2019" evidence="1">
    <location>
        <begin position="14"/>
        <end position="116"/>
    </location>
</feature>
<dbReference type="Gene3D" id="1.25.40.70">
    <property type="entry name" value="Phosphatidylinositol 3-kinase, accessory domain (PIK)"/>
    <property type="match status" value="1"/>
</dbReference>
<gene>
    <name evidence="2" type="ORF">DXH78_16285</name>
</gene>
<dbReference type="AlphaFoldDB" id="A0A371B3P9"/>
<protein>
    <submittedName>
        <fullName evidence="2">DUF2019 domain-containing protein</fullName>
    </submittedName>
</protein>
<proteinExistence type="predicted"/>
<dbReference type="EMBL" id="QRGO01000002">
    <property type="protein sequence ID" value="RDV02154.1"/>
    <property type="molecule type" value="Genomic_DNA"/>
</dbReference>
<dbReference type="InterPro" id="IPR016024">
    <property type="entry name" value="ARM-type_fold"/>
</dbReference>
<dbReference type="Pfam" id="PF09450">
    <property type="entry name" value="DUF2019"/>
    <property type="match status" value="1"/>
</dbReference>
<evidence type="ECO:0000259" key="1">
    <source>
        <dbReference type="Pfam" id="PF09450"/>
    </source>
</evidence>
<dbReference type="RefSeq" id="WP_115518275.1">
    <property type="nucleotide sequence ID" value="NZ_QRGO01000002.1"/>
</dbReference>
<comment type="caution">
    <text evidence="2">The sequence shown here is derived from an EMBL/GenBank/DDBJ whole genome shotgun (WGS) entry which is preliminary data.</text>
</comment>
<dbReference type="SUPFAM" id="SSF48371">
    <property type="entry name" value="ARM repeat"/>
    <property type="match status" value="1"/>
</dbReference>
<dbReference type="InterPro" id="IPR042236">
    <property type="entry name" value="PI3K_accessory_sf"/>
</dbReference>
<evidence type="ECO:0000313" key="3">
    <source>
        <dbReference type="Proteomes" id="UP000263993"/>
    </source>
</evidence>
<accession>A0A371B3P9</accession>
<keyword evidence="3" id="KW-1185">Reference proteome</keyword>
<reference evidence="3" key="1">
    <citation type="submission" date="2018-08" db="EMBL/GenBank/DDBJ databases">
        <authorList>
            <person name="Kim S.-J."/>
            <person name="Jung G.-Y."/>
        </authorList>
    </citation>
    <scope>NUCLEOTIDE SEQUENCE [LARGE SCALE GENOMIC DNA]</scope>
    <source>
        <strain evidence="3">GY_H</strain>
    </source>
</reference>
<dbReference type="Proteomes" id="UP000263993">
    <property type="component" value="Unassembled WGS sequence"/>
</dbReference>
<evidence type="ECO:0000313" key="2">
    <source>
        <dbReference type="EMBL" id="RDV02154.1"/>
    </source>
</evidence>
<sequence>MKPVDLKSMSVAMLVQRFTDLCLGQYEAELRGELAQENRLIREMFAVREELKARPGDQRTALLSLYDHPNAQVRLMAATETLAVAPEEARRMLEIIRATEPPPQGPDAGMCLWTLDQGIFKPS</sequence>
<name>A0A371B3P9_9BRAD</name>